<feature type="compositionally biased region" description="Basic and acidic residues" evidence="1">
    <location>
        <begin position="96"/>
        <end position="110"/>
    </location>
</feature>
<evidence type="ECO:0000313" key="2">
    <source>
        <dbReference type="EMBL" id="CAD8394647.1"/>
    </source>
</evidence>
<dbReference type="AlphaFoldDB" id="A0A7S0G2N2"/>
<protein>
    <submittedName>
        <fullName evidence="2">Uncharacterized protein</fullName>
    </submittedName>
</protein>
<sequence>MGKEDGRSNESIAEESQYTLDSVDGLEEELPGDVGGNLERGSEGGCAGEPRTQALRPEEETGKGTPERGDFVEASGQDTDAHNTSSHVAVGDGSSDETHHSGTDGEKLTRDSQTAEVDEDVGEGRIVSDIEVHPEAQDAEGDYEEEGVWEGKDAASPHDIPNIEARDRAETRASAPMESALGEETAEKVFTLEYFGSEVDPSSPNASANLLDEEGNYIFEQDATQFEEYDL</sequence>
<proteinExistence type="predicted"/>
<name>A0A7S0G2N2_9RHOD</name>
<feature type="region of interest" description="Disordered" evidence="1">
    <location>
        <begin position="1"/>
        <end position="184"/>
    </location>
</feature>
<feature type="compositionally biased region" description="Polar residues" evidence="1">
    <location>
        <begin position="76"/>
        <end position="87"/>
    </location>
</feature>
<feature type="compositionally biased region" description="Basic and acidic residues" evidence="1">
    <location>
        <begin position="122"/>
        <end position="136"/>
    </location>
</feature>
<feature type="compositionally biased region" description="Polar residues" evidence="1">
    <location>
        <begin position="9"/>
        <end position="20"/>
    </location>
</feature>
<organism evidence="2">
    <name type="scientific">Rhodosorus marinus</name>
    <dbReference type="NCBI Taxonomy" id="101924"/>
    <lineage>
        <taxon>Eukaryota</taxon>
        <taxon>Rhodophyta</taxon>
        <taxon>Stylonematophyceae</taxon>
        <taxon>Stylonematales</taxon>
        <taxon>Stylonemataceae</taxon>
        <taxon>Rhodosorus</taxon>
    </lineage>
</organism>
<accession>A0A7S0G2N2</accession>
<evidence type="ECO:0000256" key="1">
    <source>
        <dbReference type="SAM" id="MobiDB-lite"/>
    </source>
</evidence>
<feature type="compositionally biased region" description="Basic and acidic residues" evidence="1">
    <location>
        <begin position="56"/>
        <end position="71"/>
    </location>
</feature>
<feature type="compositionally biased region" description="Acidic residues" evidence="1">
    <location>
        <begin position="137"/>
        <end position="148"/>
    </location>
</feature>
<gene>
    <name evidence="2" type="ORF">RMAR0315_LOCUS4632</name>
</gene>
<reference evidence="2" key="1">
    <citation type="submission" date="2021-01" db="EMBL/GenBank/DDBJ databases">
        <authorList>
            <person name="Corre E."/>
            <person name="Pelletier E."/>
            <person name="Niang G."/>
            <person name="Scheremetjew M."/>
            <person name="Finn R."/>
            <person name="Kale V."/>
            <person name="Holt S."/>
            <person name="Cochrane G."/>
            <person name="Meng A."/>
            <person name="Brown T."/>
            <person name="Cohen L."/>
        </authorList>
    </citation>
    <scope>NUCLEOTIDE SEQUENCE</scope>
    <source>
        <strain evidence="2">UTEX LB 2760</strain>
    </source>
</reference>
<dbReference type="EMBL" id="HBEK01008486">
    <property type="protein sequence ID" value="CAD8394647.1"/>
    <property type="molecule type" value="Transcribed_RNA"/>
</dbReference>